<dbReference type="Gene3D" id="3.40.30.10">
    <property type="entry name" value="Glutaredoxin"/>
    <property type="match status" value="1"/>
</dbReference>
<keyword evidence="3" id="KW-0732">Signal</keyword>
<keyword evidence="6" id="KW-0676">Redox-active center</keyword>
<evidence type="ECO:0000256" key="4">
    <source>
        <dbReference type="ARBA" id="ARBA00022764"/>
    </source>
</evidence>
<dbReference type="CDD" id="cd03020">
    <property type="entry name" value="DsbA_DsbC_DsbG"/>
    <property type="match status" value="1"/>
</dbReference>
<dbReference type="InterPro" id="IPR033954">
    <property type="entry name" value="DiS-bond_Isoase_DsbC/G"/>
</dbReference>
<feature type="domain" description="Thioredoxin-like fold" evidence="8">
    <location>
        <begin position="116"/>
        <end position="239"/>
    </location>
</feature>
<dbReference type="GO" id="GO:0042597">
    <property type="term" value="C:periplasmic space"/>
    <property type="evidence" value="ECO:0007669"/>
    <property type="project" value="UniProtKB-SubCell"/>
</dbReference>
<dbReference type="InterPro" id="IPR012336">
    <property type="entry name" value="Thioredoxin-like_fold"/>
</dbReference>
<dbReference type="SUPFAM" id="SSF52833">
    <property type="entry name" value="Thioredoxin-like"/>
    <property type="match status" value="1"/>
</dbReference>
<dbReference type="InterPro" id="IPR036249">
    <property type="entry name" value="Thioredoxin-like_sf"/>
</dbReference>
<dbReference type="InterPro" id="IPR051470">
    <property type="entry name" value="Thiol:disulfide_interchange"/>
</dbReference>
<dbReference type="Pfam" id="PF13098">
    <property type="entry name" value="Thioredoxin_2"/>
    <property type="match status" value="1"/>
</dbReference>
<evidence type="ECO:0000256" key="6">
    <source>
        <dbReference type="ARBA" id="ARBA00023284"/>
    </source>
</evidence>
<evidence type="ECO:0000259" key="8">
    <source>
        <dbReference type="Pfam" id="PF13098"/>
    </source>
</evidence>
<keyword evidence="4" id="KW-0574">Periplasm</keyword>
<dbReference type="PANTHER" id="PTHR35272:SF3">
    <property type="entry name" value="THIOL:DISULFIDE INTERCHANGE PROTEIN DSBC"/>
    <property type="match status" value="1"/>
</dbReference>
<comment type="similarity">
    <text evidence="2">Belongs to the thioredoxin family. DsbC subfamily.</text>
</comment>
<proteinExistence type="inferred from homology"/>
<evidence type="ECO:0000256" key="1">
    <source>
        <dbReference type="ARBA" id="ARBA00004418"/>
    </source>
</evidence>
<evidence type="ECO:0000259" key="7">
    <source>
        <dbReference type="Pfam" id="PF10411"/>
    </source>
</evidence>
<accession>A0A3B1BPP3</accession>
<sequence>MRLFSKSILVVLVSSLFALSAVAGSNSELEKARRTISIKLGVPAKDIKASPVANLYLVSIPPRLFYISGDGKYVIDGDMIDVASKTNVTEGLRGQARIQAINNLGEDAMIIFNPKKGKLKHTITVFTDIDCPYCRKLHDNIEAYNALGIKVRYLAYPRAGIGSGSYDKAVAVWCASDRKKAMAMAMGKQVVKSEKCTNPVDAEFKLGNMIGVRGTPALVLENGQMVPGYVPPKRLAAILDQIAAK</sequence>
<protein>
    <submittedName>
        <fullName evidence="9">Thiol:disulfide interchange protein DsbC</fullName>
    </submittedName>
</protein>
<evidence type="ECO:0000256" key="2">
    <source>
        <dbReference type="ARBA" id="ARBA00009813"/>
    </source>
</evidence>
<dbReference type="InterPro" id="IPR009094">
    <property type="entry name" value="DiS-bond_isomerase_DsbC/G_N_sf"/>
</dbReference>
<feature type="domain" description="Disulphide bond isomerase DsbC/G N-terminal" evidence="7">
    <location>
        <begin position="30"/>
        <end position="90"/>
    </location>
</feature>
<dbReference type="Pfam" id="PF10411">
    <property type="entry name" value="DsbC_N"/>
    <property type="match status" value="1"/>
</dbReference>
<evidence type="ECO:0000256" key="3">
    <source>
        <dbReference type="ARBA" id="ARBA00022729"/>
    </source>
</evidence>
<dbReference type="EMBL" id="UOFZ01000137">
    <property type="protein sequence ID" value="VAX13794.1"/>
    <property type="molecule type" value="Genomic_DNA"/>
</dbReference>
<gene>
    <name evidence="9" type="ORF">MNBD_GAMMA24-552</name>
</gene>
<comment type="subcellular location">
    <subcellularLocation>
        <location evidence="1">Periplasm</location>
    </subcellularLocation>
</comment>
<dbReference type="InterPro" id="IPR018950">
    <property type="entry name" value="DiS-bond_isomerase_DsbC/G_N"/>
</dbReference>
<dbReference type="Gene3D" id="3.10.450.70">
    <property type="entry name" value="Disulphide bond isomerase, DsbC/G, N-terminal"/>
    <property type="match status" value="1"/>
</dbReference>
<evidence type="ECO:0000313" key="9">
    <source>
        <dbReference type="EMBL" id="VAX13794.1"/>
    </source>
</evidence>
<organism evidence="9">
    <name type="scientific">hydrothermal vent metagenome</name>
    <dbReference type="NCBI Taxonomy" id="652676"/>
    <lineage>
        <taxon>unclassified sequences</taxon>
        <taxon>metagenomes</taxon>
        <taxon>ecological metagenomes</taxon>
    </lineage>
</organism>
<dbReference type="PANTHER" id="PTHR35272">
    <property type="entry name" value="THIOL:DISULFIDE INTERCHANGE PROTEIN DSBC-RELATED"/>
    <property type="match status" value="1"/>
</dbReference>
<keyword evidence="5" id="KW-1015">Disulfide bond</keyword>
<reference evidence="9" key="1">
    <citation type="submission" date="2018-06" db="EMBL/GenBank/DDBJ databases">
        <authorList>
            <person name="Zhirakovskaya E."/>
        </authorList>
    </citation>
    <scope>NUCLEOTIDE SEQUENCE</scope>
</reference>
<evidence type="ECO:0000256" key="5">
    <source>
        <dbReference type="ARBA" id="ARBA00023157"/>
    </source>
</evidence>
<dbReference type="AlphaFoldDB" id="A0A3B1BPP3"/>
<dbReference type="SUPFAM" id="SSF54423">
    <property type="entry name" value="DsbC/DsbG N-terminal domain-like"/>
    <property type="match status" value="1"/>
</dbReference>
<name>A0A3B1BPP3_9ZZZZ</name>